<dbReference type="EC" id="2.7.7.41" evidence="6 18"/>
<dbReference type="PANTHER" id="PTHR46382:SF1">
    <property type="entry name" value="PHOSPHATIDATE CYTIDYLYLTRANSFERASE"/>
    <property type="match status" value="1"/>
</dbReference>
<keyword evidence="13 19" id="KW-1133">Transmembrane helix</keyword>
<evidence type="ECO:0000313" key="20">
    <source>
        <dbReference type="EMBL" id="HJD98187.1"/>
    </source>
</evidence>
<evidence type="ECO:0000256" key="17">
    <source>
        <dbReference type="ARBA" id="ARBA00023264"/>
    </source>
</evidence>
<feature type="transmembrane region" description="Helical" evidence="19">
    <location>
        <begin position="208"/>
        <end position="227"/>
    </location>
</feature>
<evidence type="ECO:0000256" key="11">
    <source>
        <dbReference type="ARBA" id="ARBA00022692"/>
    </source>
</evidence>
<evidence type="ECO:0000256" key="14">
    <source>
        <dbReference type="ARBA" id="ARBA00023098"/>
    </source>
</evidence>
<proteinExistence type="inferred from homology"/>
<evidence type="ECO:0000256" key="1">
    <source>
        <dbReference type="ARBA" id="ARBA00001698"/>
    </source>
</evidence>
<evidence type="ECO:0000256" key="15">
    <source>
        <dbReference type="ARBA" id="ARBA00023136"/>
    </source>
</evidence>
<evidence type="ECO:0000256" key="10">
    <source>
        <dbReference type="ARBA" id="ARBA00022679"/>
    </source>
</evidence>
<comment type="caution">
    <text evidence="20">The sequence shown here is derived from an EMBL/GenBank/DDBJ whole genome shotgun (WGS) entry which is preliminary data.</text>
</comment>
<comment type="pathway">
    <text evidence="4">Lipid metabolism.</text>
</comment>
<comment type="similarity">
    <text evidence="5 18">Belongs to the CDS family.</text>
</comment>
<evidence type="ECO:0000256" key="7">
    <source>
        <dbReference type="ARBA" id="ARBA00019373"/>
    </source>
</evidence>
<dbReference type="Proteomes" id="UP000698963">
    <property type="component" value="Unassembled WGS sequence"/>
</dbReference>
<evidence type="ECO:0000256" key="5">
    <source>
        <dbReference type="ARBA" id="ARBA00010185"/>
    </source>
</evidence>
<feature type="transmembrane region" description="Helical" evidence="19">
    <location>
        <begin position="120"/>
        <end position="140"/>
    </location>
</feature>
<keyword evidence="11 18" id="KW-0812">Transmembrane</keyword>
<evidence type="ECO:0000256" key="6">
    <source>
        <dbReference type="ARBA" id="ARBA00012487"/>
    </source>
</evidence>
<evidence type="ECO:0000256" key="13">
    <source>
        <dbReference type="ARBA" id="ARBA00022989"/>
    </source>
</evidence>
<feature type="transmembrane region" description="Helical" evidence="19">
    <location>
        <begin position="12"/>
        <end position="28"/>
    </location>
</feature>
<evidence type="ECO:0000256" key="18">
    <source>
        <dbReference type="RuleBase" id="RU003938"/>
    </source>
</evidence>
<keyword evidence="15 19" id="KW-0472">Membrane</keyword>
<dbReference type="AlphaFoldDB" id="A0A921AXK7"/>
<comment type="pathway">
    <text evidence="3 18">Phospholipid metabolism; CDP-diacylglycerol biosynthesis; CDP-diacylglycerol from sn-glycerol 3-phosphate: step 3/3.</text>
</comment>
<name>A0A921AXK7_9BACT</name>
<evidence type="ECO:0000256" key="8">
    <source>
        <dbReference type="ARBA" id="ARBA00022475"/>
    </source>
</evidence>
<organism evidence="20 21">
    <name type="scientific">Mailhella massiliensis</name>
    <dbReference type="NCBI Taxonomy" id="1903261"/>
    <lineage>
        <taxon>Bacteria</taxon>
        <taxon>Pseudomonadati</taxon>
        <taxon>Thermodesulfobacteriota</taxon>
        <taxon>Desulfovibrionia</taxon>
        <taxon>Desulfovibrionales</taxon>
        <taxon>Desulfovibrionaceae</taxon>
        <taxon>Mailhella</taxon>
    </lineage>
</organism>
<dbReference type="GO" id="GO:0005886">
    <property type="term" value="C:plasma membrane"/>
    <property type="evidence" value="ECO:0007669"/>
    <property type="project" value="UniProtKB-SubCell"/>
</dbReference>
<gene>
    <name evidence="20" type="ORF">K8W16_11145</name>
</gene>
<dbReference type="PROSITE" id="PS01315">
    <property type="entry name" value="CDS"/>
    <property type="match status" value="1"/>
</dbReference>
<protein>
    <recommendedName>
        <fullName evidence="7 18">Phosphatidate cytidylyltransferase</fullName>
        <ecNumber evidence="6 18">2.7.7.41</ecNumber>
    </recommendedName>
</protein>
<comment type="catalytic activity">
    <reaction evidence="1 18">
        <text>a 1,2-diacyl-sn-glycero-3-phosphate + CTP + H(+) = a CDP-1,2-diacyl-sn-glycerol + diphosphate</text>
        <dbReference type="Rhea" id="RHEA:16229"/>
        <dbReference type="ChEBI" id="CHEBI:15378"/>
        <dbReference type="ChEBI" id="CHEBI:33019"/>
        <dbReference type="ChEBI" id="CHEBI:37563"/>
        <dbReference type="ChEBI" id="CHEBI:58332"/>
        <dbReference type="ChEBI" id="CHEBI:58608"/>
        <dbReference type="EC" id="2.7.7.41"/>
    </reaction>
</comment>
<evidence type="ECO:0000256" key="4">
    <source>
        <dbReference type="ARBA" id="ARBA00005189"/>
    </source>
</evidence>
<evidence type="ECO:0000256" key="19">
    <source>
        <dbReference type="SAM" id="Phobius"/>
    </source>
</evidence>
<reference evidence="20" key="1">
    <citation type="journal article" date="2021" name="PeerJ">
        <title>Extensive microbial diversity within the chicken gut microbiome revealed by metagenomics and culture.</title>
        <authorList>
            <person name="Gilroy R."/>
            <person name="Ravi A."/>
            <person name="Getino M."/>
            <person name="Pursley I."/>
            <person name="Horton D.L."/>
            <person name="Alikhan N.F."/>
            <person name="Baker D."/>
            <person name="Gharbi K."/>
            <person name="Hall N."/>
            <person name="Watson M."/>
            <person name="Adriaenssens E.M."/>
            <person name="Foster-Nyarko E."/>
            <person name="Jarju S."/>
            <person name="Secka A."/>
            <person name="Antonio M."/>
            <person name="Oren A."/>
            <person name="Chaudhuri R.R."/>
            <person name="La Ragione R."/>
            <person name="Hildebrand F."/>
            <person name="Pallen M.J."/>
        </authorList>
    </citation>
    <scope>NUCLEOTIDE SEQUENCE</scope>
    <source>
        <strain evidence="20">ChiGjej2B2-19336</strain>
    </source>
</reference>
<dbReference type="GO" id="GO:0004605">
    <property type="term" value="F:phosphatidate cytidylyltransferase activity"/>
    <property type="evidence" value="ECO:0007669"/>
    <property type="project" value="UniProtKB-EC"/>
</dbReference>
<evidence type="ECO:0000256" key="2">
    <source>
        <dbReference type="ARBA" id="ARBA00004651"/>
    </source>
</evidence>
<evidence type="ECO:0000256" key="16">
    <source>
        <dbReference type="ARBA" id="ARBA00023209"/>
    </source>
</evidence>
<sequence length="274" mass="28684">MNEKFRAASLSLRLVTAVVLAAVLIAAWSMGGRYVVGLVAVLAVAGMGEFLFLFQKEGGWGMKILGLLLGAGYTGACALAPVYAPALAPHLVLAFCAMAAALYALISWSREKSPEPLRRAAVILCGILYIPVLLSPAMQFSRWEQLFVVLLPAASDMAAYFAGVSFGKHPVWPGVSPKKSVEGAVAGLLAAVTVACAMGCFLGKADMLSFALLGAVMGVMAQLGDFFESALKRAVNVKDSSHLLPGHGGVLDRLDSISFCVGTYALASALHPFF</sequence>
<keyword evidence="12 18" id="KW-0548">Nucleotidyltransferase</keyword>
<feature type="transmembrane region" description="Helical" evidence="19">
    <location>
        <begin position="90"/>
        <end position="108"/>
    </location>
</feature>
<keyword evidence="10 18" id="KW-0808">Transferase</keyword>
<comment type="subcellular location">
    <subcellularLocation>
        <location evidence="2">Cell membrane</location>
        <topology evidence="2">Multi-pass membrane protein</topology>
    </subcellularLocation>
</comment>
<evidence type="ECO:0000256" key="3">
    <source>
        <dbReference type="ARBA" id="ARBA00005119"/>
    </source>
</evidence>
<keyword evidence="17" id="KW-1208">Phospholipid metabolism</keyword>
<dbReference type="EMBL" id="DYZA01000230">
    <property type="protein sequence ID" value="HJD98187.1"/>
    <property type="molecule type" value="Genomic_DNA"/>
</dbReference>
<feature type="transmembrane region" description="Helical" evidence="19">
    <location>
        <begin position="64"/>
        <end position="84"/>
    </location>
</feature>
<dbReference type="GO" id="GO:0016024">
    <property type="term" value="P:CDP-diacylglycerol biosynthetic process"/>
    <property type="evidence" value="ECO:0007669"/>
    <property type="project" value="TreeGrafter"/>
</dbReference>
<keyword evidence="14" id="KW-0443">Lipid metabolism</keyword>
<dbReference type="PANTHER" id="PTHR46382">
    <property type="entry name" value="PHOSPHATIDATE CYTIDYLYLTRANSFERASE"/>
    <property type="match status" value="1"/>
</dbReference>
<dbReference type="RefSeq" id="WP_304123732.1">
    <property type="nucleotide sequence ID" value="NZ_DYZA01000230.1"/>
</dbReference>
<keyword evidence="8" id="KW-1003">Cell membrane</keyword>
<keyword evidence="16" id="KW-0594">Phospholipid biosynthesis</keyword>
<evidence type="ECO:0000313" key="21">
    <source>
        <dbReference type="Proteomes" id="UP000698963"/>
    </source>
</evidence>
<accession>A0A921AXK7</accession>
<reference evidence="20" key="2">
    <citation type="submission" date="2021-09" db="EMBL/GenBank/DDBJ databases">
        <authorList>
            <person name="Gilroy R."/>
        </authorList>
    </citation>
    <scope>NUCLEOTIDE SEQUENCE</scope>
    <source>
        <strain evidence="20">ChiGjej2B2-19336</strain>
    </source>
</reference>
<keyword evidence="9" id="KW-0444">Lipid biosynthesis</keyword>
<dbReference type="Pfam" id="PF01148">
    <property type="entry name" value="CTP_transf_1"/>
    <property type="match status" value="1"/>
</dbReference>
<feature type="transmembrane region" description="Helical" evidence="19">
    <location>
        <begin position="146"/>
        <end position="163"/>
    </location>
</feature>
<dbReference type="InterPro" id="IPR000374">
    <property type="entry name" value="PC_trans"/>
</dbReference>
<evidence type="ECO:0000256" key="12">
    <source>
        <dbReference type="ARBA" id="ARBA00022695"/>
    </source>
</evidence>
<evidence type="ECO:0000256" key="9">
    <source>
        <dbReference type="ARBA" id="ARBA00022516"/>
    </source>
</evidence>
<feature type="transmembrane region" description="Helical" evidence="19">
    <location>
        <begin position="34"/>
        <end position="52"/>
    </location>
</feature>
<feature type="transmembrane region" description="Helical" evidence="19">
    <location>
        <begin position="184"/>
        <end position="202"/>
    </location>
</feature>